<dbReference type="CDD" id="cd17321">
    <property type="entry name" value="MFS_MMR_MDR_like"/>
    <property type="match status" value="1"/>
</dbReference>
<dbReference type="Pfam" id="PF07690">
    <property type="entry name" value="MFS_1"/>
    <property type="match status" value="2"/>
</dbReference>
<feature type="transmembrane region" description="Helical" evidence="7">
    <location>
        <begin position="79"/>
        <end position="97"/>
    </location>
</feature>
<evidence type="ECO:0000259" key="8">
    <source>
        <dbReference type="PROSITE" id="PS50850"/>
    </source>
</evidence>
<dbReference type="AlphaFoldDB" id="A0A7X3LSW4"/>
<accession>A0A7X3LSW4</accession>
<keyword evidence="2" id="KW-0813">Transport</keyword>
<keyword evidence="3" id="KW-1003">Cell membrane</keyword>
<dbReference type="PANTHER" id="PTHR42718:SF46">
    <property type="entry name" value="BLR6921 PROTEIN"/>
    <property type="match status" value="1"/>
</dbReference>
<comment type="subcellular location">
    <subcellularLocation>
        <location evidence="1">Cell membrane</location>
        <topology evidence="1">Multi-pass membrane protein</topology>
    </subcellularLocation>
</comment>
<comment type="caution">
    <text evidence="9">The sequence shown here is derived from an EMBL/GenBank/DDBJ whole genome shotgun (WGS) entry which is preliminary data.</text>
</comment>
<keyword evidence="6 7" id="KW-0472">Membrane</keyword>
<proteinExistence type="predicted"/>
<feature type="transmembrane region" description="Helical" evidence="7">
    <location>
        <begin position="234"/>
        <end position="254"/>
    </location>
</feature>
<feature type="transmembrane region" description="Helical" evidence="7">
    <location>
        <begin position="136"/>
        <end position="155"/>
    </location>
</feature>
<evidence type="ECO:0000313" key="10">
    <source>
        <dbReference type="Proteomes" id="UP000433101"/>
    </source>
</evidence>
<feature type="domain" description="Major facilitator superfamily (MFS) profile" evidence="8">
    <location>
        <begin position="13"/>
        <end position="455"/>
    </location>
</feature>
<dbReference type="SUPFAM" id="SSF103473">
    <property type="entry name" value="MFS general substrate transporter"/>
    <property type="match status" value="2"/>
</dbReference>
<feature type="transmembrane region" description="Helical" evidence="7">
    <location>
        <begin position="366"/>
        <end position="383"/>
    </location>
</feature>
<organism evidence="9 10">
    <name type="scientific">Stappia sediminis</name>
    <dbReference type="NCBI Taxonomy" id="2692190"/>
    <lineage>
        <taxon>Bacteria</taxon>
        <taxon>Pseudomonadati</taxon>
        <taxon>Pseudomonadota</taxon>
        <taxon>Alphaproteobacteria</taxon>
        <taxon>Hyphomicrobiales</taxon>
        <taxon>Stappiaceae</taxon>
        <taxon>Stappia</taxon>
    </lineage>
</organism>
<dbReference type="InterPro" id="IPR020846">
    <property type="entry name" value="MFS_dom"/>
</dbReference>
<dbReference type="RefSeq" id="WP_160774696.1">
    <property type="nucleotide sequence ID" value="NZ_WUMV01000002.1"/>
</dbReference>
<keyword evidence="10" id="KW-1185">Reference proteome</keyword>
<reference evidence="9 10" key="1">
    <citation type="submission" date="2019-12" db="EMBL/GenBank/DDBJ databases">
        <authorList>
            <person name="Li M."/>
        </authorList>
    </citation>
    <scope>NUCLEOTIDE SEQUENCE [LARGE SCALE GENOMIC DNA]</scope>
    <source>
        <strain evidence="9 10">GBMRC 2046</strain>
    </source>
</reference>
<evidence type="ECO:0000256" key="5">
    <source>
        <dbReference type="ARBA" id="ARBA00022989"/>
    </source>
</evidence>
<evidence type="ECO:0000256" key="2">
    <source>
        <dbReference type="ARBA" id="ARBA00022448"/>
    </source>
</evidence>
<evidence type="ECO:0000313" key="9">
    <source>
        <dbReference type="EMBL" id="MXN64481.1"/>
    </source>
</evidence>
<feature type="transmembrane region" description="Helical" evidence="7">
    <location>
        <begin position="403"/>
        <end position="423"/>
    </location>
</feature>
<evidence type="ECO:0000256" key="3">
    <source>
        <dbReference type="ARBA" id="ARBA00022475"/>
    </source>
</evidence>
<dbReference type="GO" id="GO:0005886">
    <property type="term" value="C:plasma membrane"/>
    <property type="evidence" value="ECO:0007669"/>
    <property type="project" value="UniProtKB-SubCell"/>
</dbReference>
<keyword evidence="4 7" id="KW-0812">Transmembrane</keyword>
<feature type="transmembrane region" description="Helical" evidence="7">
    <location>
        <begin position="109"/>
        <end position="129"/>
    </location>
</feature>
<dbReference type="GO" id="GO:0022857">
    <property type="term" value="F:transmembrane transporter activity"/>
    <property type="evidence" value="ECO:0007669"/>
    <property type="project" value="InterPro"/>
</dbReference>
<dbReference type="PANTHER" id="PTHR42718">
    <property type="entry name" value="MAJOR FACILITATOR SUPERFAMILY MULTIDRUG TRANSPORTER MFSC"/>
    <property type="match status" value="1"/>
</dbReference>
<feature type="transmembrane region" description="Helical" evidence="7">
    <location>
        <begin position="309"/>
        <end position="328"/>
    </location>
</feature>
<name>A0A7X3LSW4_9HYPH</name>
<evidence type="ECO:0000256" key="1">
    <source>
        <dbReference type="ARBA" id="ARBA00004651"/>
    </source>
</evidence>
<dbReference type="Proteomes" id="UP000433101">
    <property type="component" value="Unassembled WGS sequence"/>
</dbReference>
<keyword evidence="5 7" id="KW-1133">Transmembrane helix</keyword>
<dbReference type="PROSITE" id="PS50850">
    <property type="entry name" value="MFS"/>
    <property type="match status" value="1"/>
</dbReference>
<dbReference type="Gene3D" id="1.20.1250.20">
    <property type="entry name" value="MFS general substrate transporter like domains"/>
    <property type="match status" value="1"/>
</dbReference>
<feature type="transmembrane region" description="Helical" evidence="7">
    <location>
        <begin position="167"/>
        <end position="188"/>
    </location>
</feature>
<evidence type="ECO:0000256" key="6">
    <source>
        <dbReference type="ARBA" id="ARBA00023136"/>
    </source>
</evidence>
<feature type="transmembrane region" description="Helical" evidence="7">
    <location>
        <begin position="209"/>
        <end position="228"/>
    </location>
</feature>
<feature type="transmembrane region" description="Helical" evidence="7">
    <location>
        <begin position="429"/>
        <end position="451"/>
    </location>
</feature>
<evidence type="ECO:0000256" key="4">
    <source>
        <dbReference type="ARBA" id="ARBA00022692"/>
    </source>
</evidence>
<dbReference type="Gene3D" id="1.20.1720.10">
    <property type="entry name" value="Multidrug resistance protein D"/>
    <property type="match status" value="1"/>
</dbReference>
<sequence length="462" mass="48198">MALIDDGNRRWWVLLSSAFTFGLMVLDETIVGVALVTIRSELGLSVVVSHWVVNVYLLTFTSFVAVGGKLVDELGQTRMLTVGLAIFGLSSLAAGFSESGGILIAARGLQGVGAGIIVPASMAIGTALFSSGDRGLALGVQVTIAAVFMSSGPLLGGYFSEVVSWRWIFWVNLPVIAVIIAVIHSAWVPPKPAHGGDEAEARFILDMRGFVLLVAGLGAFVGGVMQGADWGWSSPATLGLVLSGLVLLSAFTFAELKTNAPLVDLELLRITAFSASCSAFFMFQFGKMVVFVFLALYLQQVLGLSPLNAGLVIVLAVLPSLGVSYIAGKCADRFGSRPPLLIAMLASGFALAGIGISTWMDRLAPIVVFLLIWGASMPFYAIAGRRTVLNAVPLEGRGKATGVNFTIQLLGGTIGVAIASAIHSETGGFTMMFLVTSGLTLAALFPVAACVKAEKHAPQAAA</sequence>
<feature type="transmembrane region" description="Helical" evidence="7">
    <location>
        <begin position="340"/>
        <end position="360"/>
    </location>
</feature>
<evidence type="ECO:0000256" key="7">
    <source>
        <dbReference type="SAM" id="Phobius"/>
    </source>
</evidence>
<dbReference type="EMBL" id="WUMV01000002">
    <property type="protein sequence ID" value="MXN64481.1"/>
    <property type="molecule type" value="Genomic_DNA"/>
</dbReference>
<dbReference type="InterPro" id="IPR011701">
    <property type="entry name" value="MFS"/>
</dbReference>
<protein>
    <submittedName>
        <fullName evidence="9">MFS transporter</fullName>
    </submittedName>
</protein>
<feature type="transmembrane region" description="Helical" evidence="7">
    <location>
        <begin position="48"/>
        <end position="67"/>
    </location>
</feature>
<dbReference type="InterPro" id="IPR036259">
    <property type="entry name" value="MFS_trans_sf"/>
</dbReference>
<feature type="transmembrane region" description="Helical" evidence="7">
    <location>
        <begin position="12"/>
        <end position="36"/>
    </location>
</feature>
<gene>
    <name evidence="9" type="ORF">GR183_06155</name>
</gene>
<feature type="transmembrane region" description="Helical" evidence="7">
    <location>
        <begin position="275"/>
        <end position="297"/>
    </location>
</feature>